<keyword evidence="2" id="KW-1185">Reference proteome</keyword>
<protein>
    <submittedName>
        <fullName evidence="1">Uncharacterized protein</fullName>
    </submittedName>
</protein>
<reference evidence="1 2" key="1">
    <citation type="journal article" date="2019" name="Nat. Ecol. Evol.">
        <title>Megaphylogeny resolves global patterns of mushroom evolution.</title>
        <authorList>
            <person name="Varga T."/>
            <person name="Krizsan K."/>
            <person name="Foldi C."/>
            <person name="Dima B."/>
            <person name="Sanchez-Garcia M."/>
            <person name="Sanchez-Ramirez S."/>
            <person name="Szollosi G.J."/>
            <person name="Szarkandi J.G."/>
            <person name="Papp V."/>
            <person name="Albert L."/>
            <person name="Andreopoulos W."/>
            <person name="Angelini C."/>
            <person name="Antonin V."/>
            <person name="Barry K.W."/>
            <person name="Bougher N.L."/>
            <person name="Buchanan P."/>
            <person name="Buyck B."/>
            <person name="Bense V."/>
            <person name="Catcheside P."/>
            <person name="Chovatia M."/>
            <person name="Cooper J."/>
            <person name="Damon W."/>
            <person name="Desjardin D."/>
            <person name="Finy P."/>
            <person name="Geml J."/>
            <person name="Haridas S."/>
            <person name="Hughes K."/>
            <person name="Justo A."/>
            <person name="Karasinski D."/>
            <person name="Kautmanova I."/>
            <person name="Kiss B."/>
            <person name="Kocsube S."/>
            <person name="Kotiranta H."/>
            <person name="LaButti K.M."/>
            <person name="Lechner B.E."/>
            <person name="Liimatainen K."/>
            <person name="Lipzen A."/>
            <person name="Lukacs Z."/>
            <person name="Mihaltcheva S."/>
            <person name="Morgado L.N."/>
            <person name="Niskanen T."/>
            <person name="Noordeloos M.E."/>
            <person name="Ohm R.A."/>
            <person name="Ortiz-Santana B."/>
            <person name="Ovrebo C."/>
            <person name="Racz N."/>
            <person name="Riley R."/>
            <person name="Savchenko A."/>
            <person name="Shiryaev A."/>
            <person name="Soop K."/>
            <person name="Spirin V."/>
            <person name="Szebenyi C."/>
            <person name="Tomsovsky M."/>
            <person name="Tulloss R.E."/>
            <person name="Uehling J."/>
            <person name="Grigoriev I.V."/>
            <person name="Vagvolgyi C."/>
            <person name="Papp T."/>
            <person name="Martin F.M."/>
            <person name="Miettinen O."/>
            <person name="Hibbett D.S."/>
            <person name="Nagy L.G."/>
        </authorList>
    </citation>
    <scope>NUCLEOTIDE SEQUENCE [LARGE SCALE GENOMIC DNA]</scope>
    <source>
        <strain evidence="1 2">NL-1719</strain>
    </source>
</reference>
<organism evidence="1 2">
    <name type="scientific">Pluteus cervinus</name>
    <dbReference type="NCBI Taxonomy" id="181527"/>
    <lineage>
        <taxon>Eukaryota</taxon>
        <taxon>Fungi</taxon>
        <taxon>Dikarya</taxon>
        <taxon>Basidiomycota</taxon>
        <taxon>Agaricomycotina</taxon>
        <taxon>Agaricomycetes</taxon>
        <taxon>Agaricomycetidae</taxon>
        <taxon>Agaricales</taxon>
        <taxon>Pluteineae</taxon>
        <taxon>Pluteaceae</taxon>
        <taxon>Pluteus</taxon>
    </lineage>
</organism>
<dbReference type="EMBL" id="ML208260">
    <property type="protein sequence ID" value="TFK76216.1"/>
    <property type="molecule type" value="Genomic_DNA"/>
</dbReference>
<name>A0ACD3BEX3_9AGAR</name>
<gene>
    <name evidence="1" type="ORF">BDN72DRAFT_953999</name>
</gene>
<proteinExistence type="predicted"/>
<evidence type="ECO:0000313" key="1">
    <source>
        <dbReference type="EMBL" id="TFK76216.1"/>
    </source>
</evidence>
<evidence type="ECO:0000313" key="2">
    <source>
        <dbReference type="Proteomes" id="UP000308600"/>
    </source>
</evidence>
<dbReference type="Proteomes" id="UP000308600">
    <property type="component" value="Unassembled WGS sequence"/>
</dbReference>
<accession>A0ACD3BEX3</accession>
<sequence length="481" mass="54051">MHRALLIAEVQHRIFQDCDKPSLASIASVCRQLHGIALELLWVEVTSFKQILDCFPSHIWDVQPTLNNEPPAWFLQEYLCPDHLERYQFYAPKIKRLTIDNSNPTVDASFFTALAFLLNDRPLFPNLAKLIWKSTSVPLAQLCSPTLKHLEVMLPNEFLYKSILNGLTLRCPTLHVLHVNFAGGAVQLSPSVQQWDSLKKLYFVGLKWSAIRHLARLPKLSVLHLTDLFIDDTLTQPFRGFPALMELQCDCVARGLLVLLDAVSSKLRKLMLSVLGHPAVGDWHNIFNSVARNEWSQSLQVVFLMQRSARPTDSCVDFGIISALLPIAQLRRLKIVAAFLKIRDEDCWKIAQSWPKLQYLSLKSIKSTPPQGTFDSLRAFATHCPSLRTLSLAFDARINNLVETENPYSATTLQNLEAEGSPIQNPALVAATLVDMFPQLAAATKGQNADWVGVNNLLAPMAAVRAQEHGRRQSLQMSMSF</sequence>